<sequence length="74" mass="7770">MPDEHVDPGHGNTVAAWASVLVMLIGISAGTVFFYLEQPFYVWICAAVTAGGLVLGGLLKLVGLGKKRPTAKSE</sequence>
<dbReference type="Proteomes" id="UP000824005">
    <property type="component" value="Unassembled WGS sequence"/>
</dbReference>
<organism evidence="2 3">
    <name type="scientific">Candidatus Agrococcus pullicola</name>
    <dbReference type="NCBI Taxonomy" id="2838429"/>
    <lineage>
        <taxon>Bacteria</taxon>
        <taxon>Bacillati</taxon>
        <taxon>Actinomycetota</taxon>
        <taxon>Actinomycetes</taxon>
        <taxon>Micrococcales</taxon>
        <taxon>Microbacteriaceae</taxon>
        <taxon>Agrococcus</taxon>
    </lineage>
</organism>
<evidence type="ECO:0000313" key="2">
    <source>
        <dbReference type="EMBL" id="HIY65505.1"/>
    </source>
</evidence>
<dbReference type="EMBL" id="DXDC01000128">
    <property type="protein sequence ID" value="HIY65505.1"/>
    <property type="molecule type" value="Genomic_DNA"/>
</dbReference>
<dbReference type="AlphaFoldDB" id="A0A9D1YUZ4"/>
<name>A0A9D1YUZ4_9MICO</name>
<comment type="caution">
    <text evidence="2">The sequence shown here is derived from an EMBL/GenBank/DDBJ whole genome shotgun (WGS) entry which is preliminary data.</text>
</comment>
<keyword evidence="1" id="KW-0472">Membrane</keyword>
<proteinExistence type="predicted"/>
<keyword evidence="1" id="KW-0812">Transmembrane</keyword>
<evidence type="ECO:0000313" key="3">
    <source>
        <dbReference type="Proteomes" id="UP000824005"/>
    </source>
</evidence>
<reference evidence="2" key="1">
    <citation type="journal article" date="2021" name="PeerJ">
        <title>Extensive microbial diversity within the chicken gut microbiome revealed by metagenomics and culture.</title>
        <authorList>
            <person name="Gilroy R."/>
            <person name="Ravi A."/>
            <person name="Getino M."/>
            <person name="Pursley I."/>
            <person name="Horton D.L."/>
            <person name="Alikhan N.F."/>
            <person name="Baker D."/>
            <person name="Gharbi K."/>
            <person name="Hall N."/>
            <person name="Watson M."/>
            <person name="Adriaenssens E.M."/>
            <person name="Foster-Nyarko E."/>
            <person name="Jarju S."/>
            <person name="Secka A."/>
            <person name="Antonio M."/>
            <person name="Oren A."/>
            <person name="Chaudhuri R.R."/>
            <person name="La Ragione R."/>
            <person name="Hildebrand F."/>
            <person name="Pallen M.J."/>
        </authorList>
    </citation>
    <scope>NUCLEOTIDE SEQUENCE</scope>
    <source>
        <strain evidence="2">ChiGjej1B1-98</strain>
    </source>
</reference>
<dbReference type="InterPro" id="IPR046550">
    <property type="entry name" value="DUF6704"/>
</dbReference>
<protein>
    <submittedName>
        <fullName evidence="2">Uncharacterized protein</fullName>
    </submittedName>
</protein>
<dbReference type="Pfam" id="PF20447">
    <property type="entry name" value="DUF6704"/>
    <property type="match status" value="1"/>
</dbReference>
<keyword evidence="1" id="KW-1133">Transmembrane helix</keyword>
<dbReference type="NCBIfam" id="NF041681">
    <property type="entry name" value="HGxxPAAW"/>
    <property type="match status" value="1"/>
</dbReference>
<feature type="transmembrane region" description="Helical" evidence="1">
    <location>
        <begin position="12"/>
        <end position="34"/>
    </location>
</feature>
<gene>
    <name evidence="2" type="ORF">H9830_04435</name>
</gene>
<accession>A0A9D1YUZ4</accession>
<evidence type="ECO:0000256" key="1">
    <source>
        <dbReference type="SAM" id="Phobius"/>
    </source>
</evidence>
<reference evidence="2" key="2">
    <citation type="submission" date="2021-04" db="EMBL/GenBank/DDBJ databases">
        <authorList>
            <person name="Gilroy R."/>
        </authorList>
    </citation>
    <scope>NUCLEOTIDE SEQUENCE</scope>
    <source>
        <strain evidence="2">ChiGjej1B1-98</strain>
    </source>
</reference>
<feature type="transmembrane region" description="Helical" evidence="1">
    <location>
        <begin position="40"/>
        <end position="62"/>
    </location>
</feature>